<evidence type="ECO:0000256" key="1">
    <source>
        <dbReference type="SAM" id="SignalP"/>
    </source>
</evidence>
<reference evidence="2" key="1">
    <citation type="journal article" date="2015" name="PeerJ">
        <title>First genomic representation of candidate bacterial phylum KSB3 points to enhanced environmental sensing as a trigger of wastewater bulking.</title>
        <authorList>
            <person name="Sekiguchi Y."/>
            <person name="Ohashi A."/>
            <person name="Parks D.H."/>
            <person name="Yamauchi T."/>
            <person name="Tyson G.W."/>
            <person name="Hugenholtz P."/>
        </authorList>
    </citation>
    <scope>NUCLEOTIDE SEQUENCE [LARGE SCALE GENOMIC DNA]</scope>
</reference>
<keyword evidence="3" id="KW-1185">Reference proteome</keyword>
<dbReference type="EMBL" id="DF820472">
    <property type="protein sequence ID" value="GAK60305.1"/>
    <property type="molecule type" value="Genomic_DNA"/>
</dbReference>
<organism evidence="2">
    <name type="scientific">Vecturithrix granuli</name>
    <dbReference type="NCBI Taxonomy" id="1499967"/>
    <lineage>
        <taxon>Bacteria</taxon>
        <taxon>Candidatus Moduliflexota</taxon>
        <taxon>Candidatus Vecturitrichia</taxon>
        <taxon>Candidatus Vecturitrichales</taxon>
        <taxon>Candidatus Vecturitrichaceae</taxon>
        <taxon>Candidatus Vecturithrix</taxon>
    </lineage>
</organism>
<dbReference type="InterPro" id="IPR016489">
    <property type="entry name" value="BAPKO_0422-like"/>
</dbReference>
<dbReference type="AlphaFoldDB" id="A0A081C6V0"/>
<name>A0A081C6V0_VECG1</name>
<sequence length="155" mass="17418">MKKILYIFVLLLLFCFVNNQAFAQRQGVGLGVILGEPTGLSLKSWMSTSTALNLAAAWSFEKYGAFQVHLDYVFHHPRLVEPNLPFYYGLGGRIKLKDTGNDENEARLGVRLPLGLVYLFREAPLDFFVEIVPVLDVAPDTSVNLNAALGMRFYF</sequence>
<dbReference type="Pfam" id="PF13161">
    <property type="entry name" value="DUF3996"/>
    <property type="match status" value="1"/>
</dbReference>
<evidence type="ECO:0000313" key="3">
    <source>
        <dbReference type="Proteomes" id="UP000030661"/>
    </source>
</evidence>
<evidence type="ECO:0008006" key="4">
    <source>
        <dbReference type="Google" id="ProtNLM"/>
    </source>
</evidence>
<dbReference type="HOGENOM" id="CLU_128779_0_0_0"/>
<proteinExistence type="predicted"/>
<protein>
    <recommendedName>
        <fullName evidence="4">Secreted protein</fullName>
    </recommendedName>
</protein>
<dbReference type="Proteomes" id="UP000030661">
    <property type="component" value="Unassembled WGS sequence"/>
</dbReference>
<feature type="chain" id="PRO_5001755561" description="Secreted protein" evidence="1">
    <location>
        <begin position="24"/>
        <end position="155"/>
    </location>
</feature>
<keyword evidence="1" id="KW-0732">Signal</keyword>
<gene>
    <name evidence="2" type="ORF">U27_00196</name>
</gene>
<dbReference type="STRING" id="1499967.U27_00196"/>
<evidence type="ECO:0000313" key="2">
    <source>
        <dbReference type="EMBL" id="GAK60305.1"/>
    </source>
</evidence>
<dbReference type="eggNOG" id="ENOG5032WVJ">
    <property type="taxonomic scope" value="Bacteria"/>
</dbReference>
<feature type="signal peptide" evidence="1">
    <location>
        <begin position="1"/>
        <end position="23"/>
    </location>
</feature>
<accession>A0A081C6V0</accession>